<evidence type="ECO:0000313" key="1">
    <source>
        <dbReference type="EMBL" id="KAK7503605.1"/>
    </source>
</evidence>
<protein>
    <submittedName>
        <fullName evidence="1">Uncharacterized protein</fullName>
    </submittedName>
</protein>
<sequence length="127" mass="13282">MASLHISSSSGVCSGQFSQLVGLTCYAKKNRNLTLGLCGFSENRESDGSSDVDAGAVVLFTCGHHFTQSTFTNVVLTNTVGEIGAGSSHLAVGKLPSTAALLQQYYTRQGFLPLACPKCVLNALHAQ</sequence>
<organism evidence="1 2">
    <name type="scientific">Batillaria attramentaria</name>
    <dbReference type="NCBI Taxonomy" id="370345"/>
    <lineage>
        <taxon>Eukaryota</taxon>
        <taxon>Metazoa</taxon>
        <taxon>Spiralia</taxon>
        <taxon>Lophotrochozoa</taxon>
        <taxon>Mollusca</taxon>
        <taxon>Gastropoda</taxon>
        <taxon>Caenogastropoda</taxon>
        <taxon>Sorbeoconcha</taxon>
        <taxon>Cerithioidea</taxon>
        <taxon>Batillariidae</taxon>
        <taxon>Batillaria</taxon>
    </lineage>
</organism>
<name>A0ABD0LVT0_9CAEN</name>
<dbReference type="AlphaFoldDB" id="A0ABD0LVT0"/>
<accession>A0ABD0LVT0</accession>
<dbReference type="Proteomes" id="UP001519460">
    <property type="component" value="Unassembled WGS sequence"/>
</dbReference>
<keyword evidence="2" id="KW-1185">Reference proteome</keyword>
<proteinExistence type="predicted"/>
<comment type="caution">
    <text evidence="1">The sequence shown here is derived from an EMBL/GenBank/DDBJ whole genome shotgun (WGS) entry which is preliminary data.</text>
</comment>
<reference evidence="1 2" key="1">
    <citation type="journal article" date="2023" name="Sci. Data">
        <title>Genome assembly of the Korean intertidal mud-creeper Batillaria attramentaria.</title>
        <authorList>
            <person name="Patra A.K."/>
            <person name="Ho P.T."/>
            <person name="Jun S."/>
            <person name="Lee S.J."/>
            <person name="Kim Y."/>
            <person name="Won Y.J."/>
        </authorList>
    </citation>
    <scope>NUCLEOTIDE SEQUENCE [LARGE SCALE GENOMIC DNA]</scope>
    <source>
        <strain evidence="1">Wonlab-2016</strain>
    </source>
</reference>
<dbReference type="EMBL" id="JACVVK020000019">
    <property type="protein sequence ID" value="KAK7503605.1"/>
    <property type="molecule type" value="Genomic_DNA"/>
</dbReference>
<gene>
    <name evidence="1" type="ORF">BaRGS_00005144</name>
</gene>
<evidence type="ECO:0000313" key="2">
    <source>
        <dbReference type="Proteomes" id="UP001519460"/>
    </source>
</evidence>